<evidence type="ECO:0000256" key="1">
    <source>
        <dbReference type="SAM" id="Phobius"/>
    </source>
</evidence>
<proteinExistence type="predicted"/>
<keyword evidence="1" id="KW-0472">Membrane</keyword>
<name>A0ABW2CM22_9ACTN</name>
<evidence type="ECO:0008006" key="4">
    <source>
        <dbReference type="Google" id="ProtNLM"/>
    </source>
</evidence>
<evidence type="ECO:0000313" key="3">
    <source>
        <dbReference type="Proteomes" id="UP001596380"/>
    </source>
</evidence>
<feature type="transmembrane region" description="Helical" evidence="1">
    <location>
        <begin position="13"/>
        <end position="36"/>
    </location>
</feature>
<dbReference type="EMBL" id="JBHSXS010000009">
    <property type="protein sequence ID" value="MFC6881676.1"/>
    <property type="molecule type" value="Genomic_DNA"/>
</dbReference>
<sequence>MRPAAPPGGRPKAIAALLLWPTFFLLIGFGLIVMFVGAQGIYAAHRPIKCGGKVVPEHGPYTCFTGYGPRTYSDLARERRDREERAPYFLAFGALAVAVGVPGVRRTTRYLGRIQRSL</sequence>
<gene>
    <name evidence="2" type="ORF">ACFQKB_18100</name>
</gene>
<keyword evidence="3" id="KW-1185">Reference proteome</keyword>
<organism evidence="2 3">
    <name type="scientific">Actinomadura yumaensis</name>
    <dbReference type="NCBI Taxonomy" id="111807"/>
    <lineage>
        <taxon>Bacteria</taxon>
        <taxon>Bacillati</taxon>
        <taxon>Actinomycetota</taxon>
        <taxon>Actinomycetes</taxon>
        <taxon>Streptosporangiales</taxon>
        <taxon>Thermomonosporaceae</taxon>
        <taxon>Actinomadura</taxon>
    </lineage>
</organism>
<dbReference type="Proteomes" id="UP001596380">
    <property type="component" value="Unassembled WGS sequence"/>
</dbReference>
<evidence type="ECO:0000313" key="2">
    <source>
        <dbReference type="EMBL" id="MFC6881676.1"/>
    </source>
</evidence>
<reference evidence="3" key="1">
    <citation type="journal article" date="2019" name="Int. J. Syst. Evol. Microbiol.">
        <title>The Global Catalogue of Microorganisms (GCM) 10K type strain sequencing project: providing services to taxonomists for standard genome sequencing and annotation.</title>
        <authorList>
            <consortium name="The Broad Institute Genomics Platform"/>
            <consortium name="The Broad Institute Genome Sequencing Center for Infectious Disease"/>
            <person name="Wu L."/>
            <person name="Ma J."/>
        </authorList>
    </citation>
    <scope>NUCLEOTIDE SEQUENCE [LARGE SCALE GENOMIC DNA]</scope>
    <source>
        <strain evidence="3">JCM 3369</strain>
    </source>
</reference>
<keyword evidence="1" id="KW-1133">Transmembrane helix</keyword>
<comment type="caution">
    <text evidence="2">The sequence shown here is derived from an EMBL/GenBank/DDBJ whole genome shotgun (WGS) entry which is preliminary data.</text>
</comment>
<feature type="transmembrane region" description="Helical" evidence="1">
    <location>
        <begin position="86"/>
        <end position="104"/>
    </location>
</feature>
<dbReference type="RefSeq" id="WP_378063371.1">
    <property type="nucleotide sequence ID" value="NZ_JBHSXS010000009.1"/>
</dbReference>
<accession>A0ABW2CM22</accession>
<keyword evidence="1" id="KW-0812">Transmembrane</keyword>
<protein>
    <recommendedName>
        <fullName evidence="4">DUF3592 domain-containing protein</fullName>
    </recommendedName>
</protein>